<keyword evidence="2" id="KW-0963">Cytoplasm</keyword>
<name>A0A059F6C5_9PROT</name>
<dbReference type="GO" id="GO:0005737">
    <property type="term" value="C:cytoplasm"/>
    <property type="evidence" value="ECO:0007669"/>
    <property type="project" value="UniProtKB-SubCell"/>
</dbReference>
<dbReference type="PANTHER" id="PTHR13932:SF5">
    <property type="entry name" value="RADICAL S-ADENOSYL METHIONINE DOMAIN-CONTAINING PROTEIN 1, MITOCHONDRIAL"/>
    <property type="match status" value="1"/>
</dbReference>
<evidence type="ECO:0000256" key="2">
    <source>
        <dbReference type="RuleBase" id="RU364116"/>
    </source>
</evidence>
<comment type="subcellular location">
    <subcellularLocation>
        <location evidence="2">Cytoplasm</location>
    </subcellularLocation>
</comment>
<dbReference type="GO" id="GO:0046872">
    <property type="term" value="F:metal ion binding"/>
    <property type="evidence" value="ECO:0007669"/>
    <property type="project" value="UniProtKB-UniRule"/>
</dbReference>
<dbReference type="InterPro" id="IPR010723">
    <property type="entry name" value="HemN_C"/>
</dbReference>
<dbReference type="RefSeq" id="WP_035584427.1">
    <property type="nucleotide sequence ID" value="NZ_ARYJ01000016.1"/>
</dbReference>
<dbReference type="SFLD" id="SFLDF00562">
    <property type="entry name" value="HemN-like__clustered_with_heat"/>
    <property type="match status" value="1"/>
</dbReference>
<accession>A0A059F6C5</accession>
<comment type="function">
    <text evidence="2">Probably acts as a heme chaperone, transferring heme to an unknown acceptor. Binds one molecule of heme per monomer, possibly covalently. Binds 1 [4Fe-4S] cluster. The cluster is coordinated with 3 cysteines and an exchangeable S-adenosyl-L-methionine.</text>
</comment>
<dbReference type="AlphaFoldDB" id="A0A059F6C5"/>
<keyword evidence="2" id="KW-0949">S-adenosyl-L-methionine</keyword>
<feature type="domain" description="Radical SAM core" evidence="3">
    <location>
        <begin position="9"/>
        <end position="245"/>
    </location>
</feature>
<dbReference type="InterPro" id="IPR004559">
    <property type="entry name" value="HemW-like"/>
</dbReference>
<keyword evidence="2" id="KW-0004">4Fe-4S</keyword>
<dbReference type="Gene3D" id="3.30.750.200">
    <property type="match status" value="1"/>
</dbReference>
<dbReference type="InterPro" id="IPR058240">
    <property type="entry name" value="rSAM_sf"/>
</dbReference>
<dbReference type="PANTHER" id="PTHR13932">
    <property type="entry name" value="COPROPORPHYRINIGEN III OXIDASE"/>
    <property type="match status" value="1"/>
</dbReference>
<keyword evidence="2" id="KW-0408">Iron</keyword>
<dbReference type="OrthoDB" id="9808022at2"/>
<keyword evidence="2" id="KW-0479">Metal-binding</keyword>
<dbReference type="NCBIfam" id="TIGR00539">
    <property type="entry name" value="hemN_rel"/>
    <property type="match status" value="1"/>
</dbReference>
<dbReference type="STRING" id="1280952.HJA_16480"/>
<comment type="similarity">
    <text evidence="1">Belongs to the anaerobic coproporphyrinogen-III oxidase family. HemW subfamily.</text>
</comment>
<dbReference type="PROSITE" id="PS51918">
    <property type="entry name" value="RADICAL_SAM"/>
    <property type="match status" value="1"/>
</dbReference>
<dbReference type="GO" id="GO:0004109">
    <property type="term" value="F:coproporphyrinogen oxidase activity"/>
    <property type="evidence" value="ECO:0007669"/>
    <property type="project" value="InterPro"/>
</dbReference>
<dbReference type="SFLD" id="SFLDF00288">
    <property type="entry name" value="HemN-like__clustered_with_nucl"/>
    <property type="match status" value="1"/>
</dbReference>
<dbReference type="SFLD" id="SFLDG01065">
    <property type="entry name" value="anaerobic_coproporphyrinogen-I"/>
    <property type="match status" value="1"/>
</dbReference>
<dbReference type="SMART" id="SM00729">
    <property type="entry name" value="Elp3"/>
    <property type="match status" value="1"/>
</dbReference>
<dbReference type="SFLD" id="SFLDS00029">
    <property type="entry name" value="Radical_SAM"/>
    <property type="match status" value="1"/>
</dbReference>
<protein>
    <recommendedName>
        <fullName evidence="2">Heme chaperone HemW</fullName>
    </recommendedName>
</protein>
<dbReference type="EMBL" id="ARYJ01000016">
    <property type="protein sequence ID" value="KCZ83905.1"/>
    <property type="molecule type" value="Genomic_DNA"/>
</dbReference>
<keyword evidence="2" id="KW-0143">Chaperone</keyword>
<dbReference type="GO" id="GO:0051539">
    <property type="term" value="F:4 iron, 4 sulfur cluster binding"/>
    <property type="evidence" value="ECO:0007669"/>
    <property type="project" value="UniProtKB-UniRule"/>
</dbReference>
<evidence type="ECO:0000313" key="5">
    <source>
        <dbReference type="Proteomes" id="UP000024816"/>
    </source>
</evidence>
<reference evidence="4 5" key="1">
    <citation type="journal article" date="2014" name="Antonie Van Leeuwenhoek">
        <title>Hyphomonas beringensis sp. nov. and Hyphomonas chukchiensis sp. nov., isolated from surface seawater of the Bering Sea and Chukchi Sea.</title>
        <authorList>
            <person name="Li C."/>
            <person name="Lai Q."/>
            <person name="Li G."/>
            <person name="Dong C."/>
            <person name="Wang J."/>
            <person name="Liao Y."/>
            <person name="Shao Z."/>
        </authorList>
    </citation>
    <scope>NUCLEOTIDE SEQUENCE [LARGE SCALE GENOMIC DNA]</scope>
    <source>
        <strain evidence="4 5">VP2</strain>
    </source>
</reference>
<keyword evidence="2" id="KW-0411">Iron-sulfur</keyword>
<gene>
    <name evidence="4" type="ORF">HJA_16480</name>
</gene>
<dbReference type="InterPro" id="IPR034505">
    <property type="entry name" value="Coproporphyrinogen-III_oxidase"/>
</dbReference>
<sequence length="391" mass="42386">MTDEALHPFGPHFGFGLYVHWPYCTRICPYCDFNVYAAKDRDPSLLVEAICGDIRAHRQRMPDHGALDSVYLGGGTPSLLAPADVERILAAADEVFGIRPGAEVTLEANPNDVMRADLAGLKNAGVNRLSVGVQSLRDSALAFLGRDHDADGARASVARALRVFPSVSVDLIYARPDQQADDWQSELEDVLALGMPHLSLYELTIKEGTAFGLAVGRGQIQPMPDDDQADMFELTQDILEKAGLPAYEVSNHAMSPEHQSVHNMIYWQGGDWIGAGPGAHGRVTVGGHRYAYEAHRRPEVYMANVQTLGSGWGEAERLDRNAIAQELLAMGLRPATGIDIARVEAVAGQPVSREKIDVFVDQGWLTFDQGVLSLTPSGRLLADALTAQLAP</sequence>
<evidence type="ECO:0000313" key="4">
    <source>
        <dbReference type="EMBL" id="KCZ83905.1"/>
    </source>
</evidence>
<evidence type="ECO:0000256" key="1">
    <source>
        <dbReference type="ARBA" id="ARBA00006100"/>
    </source>
</evidence>
<dbReference type="SUPFAM" id="SSF102114">
    <property type="entry name" value="Radical SAM enzymes"/>
    <property type="match status" value="1"/>
</dbReference>
<proteinExistence type="inferred from homology"/>
<keyword evidence="2" id="KW-0349">Heme</keyword>
<dbReference type="Pfam" id="PF06969">
    <property type="entry name" value="HemN_C"/>
    <property type="match status" value="1"/>
</dbReference>
<keyword evidence="5" id="KW-1185">Reference proteome</keyword>
<dbReference type="GO" id="GO:0006779">
    <property type="term" value="P:porphyrin-containing compound biosynthetic process"/>
    <property type="evidence" value="ECO:0007669"/>
    <property type="project" value="InterPro"/>
</dbReference>
<dbReference type="CDD" id="cd01335">
    <property type="entry name" value="Radical_SAM"/>
    <property type="match status" value="1"/>
</dbReference>
<comment type="caution">
    <text evidence="4">The sequence shown here is derived from an EMBL/GenBank/DDBJ whole genome shotgun (WGS) entry which is preliminary data.</text>
</comment>
<dbReference type="InterPro" id="IPR007197">
    <property type="entry name" value="rSAM"/>
</dbReference>
<dbReference type="PATRIC" id="fig|1280952.3.peg.3300"/>
<dbReference type="InterPro" id="IPR006638">
    <property type="entry name" value="Elp3/MiaA/NifB-like_rSAM"/>
</dbReference>
<dbReference type="Pfam" id="PF04055">
    <property type="entry name" value="Radical_SAM"/>
    <property type="match status" value="1"/>
</dbReference>
<organism evidence="4 5">
    <name type="scientific">Hyphomonas jannaschiana VP2</name>
    <dbReference type="NCBI Taxonomy" id="1280952"/>
    <lineage>
        <taxon>Bacteria</taxon>
        <taxon>Pseudomonadati</taxon>
        <taxon>Pseudomonadota</taxon>
        <taxon>Alphaproteobacteria</taxon>
        <taxon>Hyphomonadales</taxon>
        <taxon>Hyphomonadaceae</taxon>
        <taxon>Hyphomonas</taxon>
    </lineage>
</organism>
<dbReference type="Proteomes" id="UP000024816">
    <property type="component" value="Unassembled WGS sequence"/>
</dbReference>
<evidence type="ECO:0000259" key="3">
    <source>
        <dbReference type="PROSITE" id="PS51918"/>
    </source>
</evidence>
<dbReference type="eggNOG" id="COG0635">
    <property type="taxonomic scope" value="Bacteria"/>
</dbReference>